<comment type="caution">
    <text evidence="2">The sequence shown here is derived from an EMBL/GenBank/DDBJ whole genome shotgun (WGS) entry which is preliminary data.</text>
</comment>
<keyword evidence="1" id="KW-0812">Transmembrane</keyword>
<evidence type="ECO:0000313" key="3">
    <source>
        <dbReference type="Proteomes" id="UP000233417"/>
    </source>
</evidence>
<dbReference type="Proteomes" id="UP000233417">
    <property type="component" value="Unassembled WGS sequence"/>
</dbReference>
<evidence type="ECO:0000256" key="1">
    <source>
        <dbReference type="SAM" id="Phobius"/>
    </source>
</evidence>
<dbReference type="EMBL" id="PHAO01000001">
    <property type="protein sequence ID" value="PKN02970.1"/>
    <property type="molecule type" value="Genomic_DNA"/>
</dbReference>
<protein>
    <submittedName>
        <fullName evidence="2">Uncharacterized protein</fullName>
    </submittedName>
</protein>
<proteinExistence type="predicted"/>
<organism evidence="2 3">
    <name type="scientific">Candidatus Dojkabacteria bacterium HGW-Dojkabacteria-1</name>
    <dbReference type="NCBI Taxonomy" id="2013761"/>
    <lineage>
        <taxon>Bacteria</taxon>
        <taxon>Candidatus Dojkabacteria</taxon>
    </lineage>
</organism>
<gene>
    <name evidence="2" type="ORF">CVU76_03010</name>
</gene>
<accession>A0A2N2F435</accession>
<reference evidence="2 3" key="1">
    <citation type="journal article" date="2017" name="ISME J.">
        <title>Potential for microbial H2 and metal transformations associated with novel bacteria and archaea in deep terrestrial subsurface sediments.</title>
        <authorList>
            <person name="Hernsdorf A.W."/>
            <person name="Amano Y."/>
            <person name="Miyakawa K."/>
            <person name="Ise K."/>
            <person name="Suzuki Y."/>
            <person name="Anantharaman K."/>
            <person name="Probst A."/>
            <person name="Burstein D."/>
            <person name="Thomas B.C."/>
            <person name="Banfield J.F."/>
        </authorList>
    </citation>
    <scope>NUCLEOTIDE SEQUENCE [LARGE SCALE GENOMIC DNA]</scope>
    <source>
        <strain evidence="2">HGW-Dojkabacteria-1</strain>
    </source>
</reference>
<dbReference type="AlphaFoldDB" id="A0A2N2F435"/>
<name>A0A2N2F435_9BACT</name>
<feature type="transmembrane region" description="Helical" evidence="1">
    <location>
        <begin position="9"/>
        <end position="28"/>
    </location>
</feature>
<evidence type="ECO:0000313" key="2">
    <source>
        <dbReference type="EMBL" id="PKN02970.1"/>
    </source>
</evidence>
<keyword evidence="1" id="KW-0472">Membrane</keyword>
<keyword evidence="1" id="KW-1133">Transmembrane helix</keyword>
<sequence length="342" mass="40101">MKIKIKKSNLIVPGIILLLVIVFSVFFFSERYNQVNGSFSLNKFQDIAENCEQTNSFGKISFKCSALLERYEEREENTECFFMALVDKDYKLQPITICEEKGVVEFDREEMITEQMVPIELNFYYTRILFGEYNLQKFELSLLMDEEIFELLDKVYPNGAPQMNIRRNALEEVKKAGYYPANDLIIADGKTVKRVFFYLGEIMDAKIEESEMVFDLKLNINREEFLTTLSAQKLSYEKEMDRSTRELSLSNFKDYDMDGITQVMFFYLDEKSNITNADILEYCSKEETDFDSIALCTIAETRNISEFKVKDIDKYIEDVRKSSEDGVVNFDKLIFAFLMLRP</sequence>